<dbReference type="GO" id="GO:0000127">
    <property type="term" value="C:transcription factor TFIIIC complex"/>
    <property type="evidence" value="ECO:0007669"/>
    <property type="project" value="TreeGrafter"/>
</dbReference>
<dbReference type="OrthoDB" id="10252354at2759"/>
<feature type="region of interest" description="Disordered" evidence="2">
    <location>
        <begin position="1"/>
        <end position="66"/>
    </location>
</feature>
<proteinExistence type="predicted"/>
<dbReference type="InterPro" id="IPR011990">
    <property type="entry name" value="TPR-like_helical_dom_sf"/>
</dbReference>
<evidence type="ECO:0000313" key="3">
    <source>
        <dbReference type="EMBL" id="KAG0473463.1"/>
    </source>
</evidence>
<evidence type="ECO:0000313" key="4">
    <source>
        <dbReference type="Proteomes" id="UP000636800"/>
    </source>
</evidence>
<dbReference type="Gene3D" id="1.25.40.10">
    <property type="entry name" value="Tetratricopeptide repeat domain"/>
    <property type="match status" value="3"/>
</dbReference>
<dbReference type="GO" id="GO:0006383">
    <property type="term" value="P:transcription by RNA polymerase III"/>
    <property type="evidence" value="ECO:0007669"/>
    <property type="project" value="InterPro"/>
</dbReference>
<dbReference type="Proteomes" id="UP000636800">
    <property type="component" value="Chromosome 7"/>
</dbReference>
<keyword evidence="1" id="KW-0802">TPR repeat</keyword>
<dbReference type="InterPro" id="IPR019734">
    <property type="entry name" value="TPR_rpt"/>
</dbReference>
<organism evidence="3 4">
    <name type="scientific">Vanilla planifolia</name>
    <name type="common">Vanilla</name>
    <dbReference type="NCBI Taxonomy" id="51239"/>
    <lineage>
        <taxon>Eukaryota</taxon>
        <taxon>Viridiplantae</taxon>
        <taxon>Streptophyta</taxon>
        <taxon>Embryophyta</taxon>
        <taxon>Tracheophyta</taxon>
        <taxon>Spermatophyta</taxon>
        <taxon>Magnoliopsida</taxon>
        <taxon>Liliopsida</taxon>
        <taxon>Asparagales</taxon>
        <taxon>Orchidaceae</taxon>
        <taxon>Vanilloideae</taxon>
        <taxon>Vanilleae</taxon>
        <taxon>Vanilla</taxon>
    </lineage>
</organism>
<keyword evidence="4" id="KW-1185">Reference proteome</keyword>
<accession>A0A835QRV9</accession>
<dbReference type="SUPFAM" id="SSF48452">
    <property type="entry name" value="TPR-like"/>
    <property type="match status" value="3"/>
</dbReference>
<sequence>MFHTEDSPAEPVAEGDHDPVGRHPVEDMEEEEDEGADGTDDTDDGIEGAEEEEDEEEYTPHFEGAMDPLGFVQGVAPQGIELYQQFERLEYEILAERKRKALQDSRSCDQPAKKKAKNDEMLGVTLEEIEEMMSFGHRRRKRVTKKRGRAKGSRNKLSPEVSMRIADATLHYASGNYDEAIPILEEAVRLAPNLPDGYNLLGLIYDAMSDRKRALDFHMIAAHLSPKDISLWKKLIGWSIEQKNFGQVRYCLSKAITAEPKDVGLRFDLALLYVELGEYQKAAESYHQIVDLYPANCDARMMAAKMYQKCGLLDKAIGILENSFNDRSVEADQSYLIALYMENCSYENAIQLIEKAWLAFNSPNEIPFYLKARKAICYAHLGNMGVAEVFLQDLQNEHIEENGDLVNEVASAFMILGYFNLALKLYLMMDKIDGTNKAILHLKIAQCYASLSERRKAIPFYYKSLSIVEDNIDARITLSSLLVEEGKEDEAIVLLSPLKSSGALSNFTSTSSKPWWLSEKVKIQLAKLYHLKGRLEDFVDTIFPSVKKTLFVESMNQKRQWRTRKKLSKSVLFERAKLLEDHPLDSVFCGFKPVLTASELAKANRAKKSLEKLAALREERKVAALSAGMDWQYEESDDDAPQKVIEEPPLPGLLRDKEGHQLLLDLCKTLASLHRYAELLEIINYATKLPIDMISAEKKEELQSLGAQIAYKTPDPKHAYDYARNMVLQHPYNTSAWNSYYKLILRFQNRFGKHFKFLHHMRVKHSDCVPPMIINGNQCTMQSMHQAAAEEYLLAYKLQPDNPLINLCVGTALINLALGFRLQNKHQCVIQAFAFLYNYLRICDNSQEAFYNIARACHHVGLVTLAALYYEKVIAIQVKDYPFPRLPNEVLSAPYQKPGSCNLRMEAAFNLHLIYKQKWGSGSCKANFEGLLYALKCNHKHQ</sequence>
<evidence type="ECO:0008006" key="5">
    <source>
        <dbReference type="Google" id="ProtNLM"/>
    </source>
</evidence>
<feature type="repeat" description="TPR" evidence="1">
    <location>
        <begin position="195"/>
        <end position="228"/>
    </location>
</feature>
<feature type="repeat" description="TPR" evidence="1">
    <location>
        <begin position="263"/>
        <end position="296"/>
    </location>
</feature>
<dbReference type="InterPro" id="IPR039340">
    <property type="entry name" value="Tfc4/TFIIIC-102/Sfc4"/>
</dbReference>
<dbReference type="PROSITE" id="PS50005">
    <property type="entry name" value="TPR"/>
    <property type="match status" value="3"/>
</dbReference>
<protein>
    <recommendedName>
        <fullName evidence="5">General transcription factor 3C polypeptide 3</fullName>
    </recommendedName>
</protein>
<comment type="caution">
    <text evidence="3">The sequence shown here is derived from an EMBL/GenBank/DDBJ whole genome shotgun (WGS) entry which is preliminary data.</text>
</comment>
<feature type="compositionally biased region" description="Acidic residues" evidence="2">
    <location>
        <begin position="27"/>
        <end position="57"/>
    </location>
</feature>
<feature type="region of interest" description="Disordered" evidence="2">
    <location>
        <begin position="137"/>
        <end position="158"/>
    </location>
</feature>
<feature type="compositionally biased region" description="Basic and acidic residues" evidence="2">
    <location>
        <begin position="14"/>
        <end position="26"/>
    </location>
</feature>
<dbReference type="PANTHER" id="PTHR23082:SF0">
    <property type="entry name" value="GENERAL TRANSCRIPTION FACTOR 3C POLYPEPTIDE 3"/>
    <property type="match status" value="1"/>
</dbReference>
<dbReference type="AlphaFoldDB" id="A0A835QRV9"/>
<dbReference type="PANTHER" id="PTHR23082">
    <property type="entry name" value="TRANSCRIPTION INITIATION FACTOR IIIC TFIIIC , POLYPEPTIDE 3-RELATED"/>
    <property type="match status" value="1"/>
</dbReference>
<feature type="compositionally biased region" description="Basic residues" evidence="2">
    <location>
        <begin position="137"/>
        <end position="154"/>
    </location>
</feature>
<dbReference type="EMBL" id="JADCNL010000007">
    <property type="protein sequence ID" value="KAG0473463.1"/>
    <property type="molecule type" value="Genomic_DNA"/>
</dbReference>
<reference evidence="3 4" key="1">
    <citation type="journal article" date="2020" name="Nat. Food">
        <title>A phased Vanilla planifolia genome enables genetic improvement of flavour and production.</title>
        <authorList>
            <person name="Hasing T."/>
            <person name="Tang H."/>
            <person name="Brym M."/>
            <person name="Khazi F."/>
            <person name="Huang T."/>
            <person name="Chambers A.H."/>
        </authorList>
    </citation>
    <scope>NUCLEOTIDE SEQUENCE [LARGE SCALE GENOMIC DNA]</scope>
    <source>
        <tissue evidence="3">Leaf</tissue>
    </source>
</reference>
<dbReference type="Pfam" id="PF13432">
    <property type="entry name" value="TPR_16"/>
    <property type="match status" value="2"/>
</dbReference>
<feature type="repeat" description="TPR" evidence="1">
    <location>
        <begin position="161"/>
        <end position="194"/>
    </location>
</feature>
<gene>
    <name evidence="3" type="ORF">HPP92_015320</name>
</gene>
<name>A0A835QRV9_VANPL</name>
<dbReference type="SMART" id="SM00028">
    <property type="entry name" value="TPR"/>
    <property type="match status" value="5"/>
</dbReference>
<evidence type="ECO:0000256" key="1">
    <source>
        <dbReference type="PROSITE-ProRule" id="PRU00339"/>
    </source>
</evidence>
<evidence type="ECO:0000256" key="2">
    <source>
        <dbReference type="SAM" id="MobiDB-lite"/>
    </source>
</evidence>